<dbReference type="AlphaFoldDB" id="A0A7J7KZJ7"/>
<keyword evidence="3" id="KW-1185">Reference proteome</keyword>
<name>A0A7J7KZJ7_9MAGN</name>
<keyword evidence="1" id="KW-0175">Coiled coil</keyword>
<feature type="coiled-coil region" evidence="1">
    <location>
        <begin position="303"/>
        <end position="330"/>
    </location>
</feature>
<dbReference type="PANTHER" id="PTHR33116">
    <property type="entry name" value="REVERSE TRANSCRIPTASE ZINC-BINDING DOMAIN-CONTAINING PROTEIN-RELATED-RELATED"/>
    <property type="match status" value="1"/>
</dbReference>
<proteinExistence type="predicted"/>
<organism evidence="2 3">
    <name type="scientific">Kingdonia uniflora</name>
    <dbReference type="NCBI Taxonomy" id="39325"/>
    <lineage>
        <taxon>Eukaryota</taxon>
        <taxon>Viridiplantae</taxon>
        <taxon>Streptophyta</taxon>
        <taxon>Embryophyta</taxon>
        <taxon>Tracheophyta</taxon>
        <taxon>Spermatophyta</taxon>
        <taxon>Magnoliopsida</taxon>
        <taxon>Ranunculales</taxon>
        <taxon>Circaeasteraceae</taxon>
        <taxon>Kingdonia</taxon>
    </lineage>
</organism>
<sequence length="344" mass="39597">MKHRARCSWLALGDSNTTYFGNSVKERKSKNWIHQIKDSEGNVRKTDEEIEEEAIRFCINLLQNQSTNPVNVEEMGKKLTQDEGDMLEEDFSDEEIKDMIFNEKEDKAPGVDGYNVYFYKKLRGEIEEILGFKVEKLPVRYLGLPLSISKLSEKGSEPLVEIIHKKISNCKNKFLSYGGRLELIRSVLQTYSVYWAGCFDFSKGVLERIEQMLTRFLWSGNDEQKCVSAVSWDDLCMPKKEGGGLGIKKLKDFNNSLLMRTLWGVVELDIVRLSEQQTLQYNHEFAIEFDRIKATDEEREDQYVKIELQLAEANKTVKDLTQKIESKDAEAVTVLGELASTQSE</sequence>
<evidence type="ECO:0000256" key="1">
    <source>
        <dbReference type="SAM" id="Coils"/>
    </source>
</evidence>
<dbReference type="Proteomes" id="UP000541444">
    <property type="component" value="Unassembled WGS sequence"/>
</dbReference>
<evidence type="ECO:0000313" key="2">
    <source>
        <dbReference type="EMBL" id="KAF6135758.1"/>
    </source>
</evidence>
<evidence type="ECO:0000313" key="3">
    <source>
        <dbReference type="Proteomes" id="UP000541444"/>
    </source>
</evidence>
<dbReference type="EMBL" id="JACGCM010002779">
    <property type="protein sequence ID" value="KAF6135758.1"/>
    <property type="molecule type" value="Genomic_DNA"/>
</dbReference>
<protein>
    <submittedName>
        <fullName evidence="2">Uncharacterized protein</fullName>
    </submittedName>
</protein>
<comment type="caution">
    <text evidence="2">The sequence shown here is derived from an EMBL/GenBank/DDBJ whole genome shotgun (WGS) entry which is preliminary data.</text>
</comment>
<accession>A0A7J7KZJ7</accession>
<dbReference type="PANTHER" id="PTHR33116:SF86">
    <property type="entry name" value="REVERSE TRANSCRIPTASE DOMAIN-CONTAINING PROTEIN"/>
    <property type="match status" value="1"/>
</dbReference>
<dbReference type="OrthoDB" id="1938625at2759"/>
<gene>
    <name evidence="2" type="ORF">GIB67_028614</name>
</gene>
<reference evidence="2 3" key="1">
    <citation type="journal article" date="2020" name="IScience">
        <title>Genome Sequencing of the Endangered Kingdonia uniflora (Circaeasteraceae, Ranunculales) Reveals Potential Mechanisms of Evolutionary Specialization.</title>
        <authorList>
            <person name="Sun Y."/>
            <person name="Deng T."/>
            <person name="Zhang A."/>
            <person name="Moore M.J."/>
            <person name="Landis J.B."/>
            <person name="Lin N."/>
            <person name="Zhang H."/>
            <person name="Zhang X."/>
            <person name="Huang J."/>
            <person name="Zhang X."/>
            <person name="Sun H."/>
            <person name="Wang H."/>
        </authorList>
    </citation>
    <scope>NUCLEOTIDE SEQUENCE [LARGE SCALE GENOMIC DNA]</scope>
    <source>
        <strain evidence="2">TB1705</strain>
        <tissue evidence="2">Leaf</tissue>
    </source>
</reference>